<evidence type="ECO:0000313" key="1">
    <source>
        <dbReference type="EMBL" id="KAJ3486165.1"/>
    </source>
</evidence>
<dbReference type="EMBL" id="JANAWD010000130">
    <property type="protein sequence ID" value="KAJ3486165.1"/>
    <property type="molecule type" value="Genomic_DNA"/>
</dbReference>
<reference evidence="1" key="1">
    <citation type="submission" date="2022-07" db="EMBL/GenBank/DDBJ databases">
        <title>Genome Sequence of Physisporinus lineatus.</title>
        <authorList>
            <person name="Buettner E."/>
        </authorList>
    </citation>
    <scope>NUCLEOTIDE SEQUENCE</scope>
    <source>
        <strain evidence="1">VT162</strain>
    </source>
</reference>
<dbReference type="InterPro" id="IPR032675">
    <property type="entry name" value="LRR_dom_sf"/>
</dbReference>
<protein>
    <submittedName>
        <fullName evidence="1">Uncharacterized protein</fullName>
    </submittedName>
</protein>
<keyword evidence="2" id="KW-1185">Reference proteome</keyword>
<name>A0AAD5YFQ3_9APHY</name>
<dbReference type="Gene3D" id="3.80.10.10">
    <property type="entry name" value="Ribonuclease Inhibitor"/>
    <property type="match status" value="1"/>
</dbReference>
<dbReference type="Proteomes" id="UP001212997">
    <property type="component" value="Unassembled WGS sequence"/>
</dbReference>
<comment type="caution">
    <text evidence="1">The sequence shown here is derived from an EMBL/GenBank/DDBJ whole genome shotgun (WGS) entry which is preliminary data.</text>
</comment>
<dbReference type="AlphaFoldDB" id="A0AAD5YFQ3"/>
<evidence type="ECO:0000313" key="2">
    <source>
        <dbReference type="Proteomes" id="UP001212997"/>
    </source>
</evidence>
<dbReference type="SUPFAM" id="SSF52047">
    <property type="entry name" value="RNI-like"/>
    <property type="match status" value="1"/>
</dbReference>
<proteinExistence type="predicted"/>
<sequence>MTAPSADSDIATKNQLDDAQPQVQPVALVPKIPLELVPHVVVHLSDLLPVLKTCSLASQSFLKATRPHLHSRLTINLEARKASKTINRLECYFDNPPLIGCVQSLVLIYPFDADQDSEAKHEDDATHFERLFCALGPLPNIKHLTLDRIDFADTCRDKLSSYITHNLPGVHTLVVGSQWNTATGFASLDQLSSLIRSLPLLRSIDLGRVSVRGIKEEDVPEEPTKGTTYYPLMRLDSLRLSGPRSCGLGFRYILKLLGIDHESGSEGVFALQRLSLHQQNNREDLKGAFYRGFCELFGPSLRHLELDIDNQYDMSHDDGRLDIDQSMALQQRILSKCNHLETLVVKTTRTSFDPDWLLHLPSSHFKKLTLCSKKLDVSRIDQDLRFSKLEEVLEQKECKVEEILISLSVRHRMTSLLQEIKDEISEAMPKTSERGVIRFEYYDLK</sequence>
<accession>A0AAD5YFQ3</accession>
<organism evidence="1 2">
    <name type="scientific">Meripilus lineatus</name>
    <dbReference type="NCBI Taxonomy" id="2056292"/>
    <lineage>
        <taxon>Eukaryota</taxon>
        <taxon>Fungi</taxon>
        <taxon>Dikarya</taxon>
        <taxon>Basidiomycota</taxon>
        <taxon>Agaricomycotina</taxon>
        <taxon>Agaricomycetes</taxon>
        <taxon>Polyporales</taxon>
        <taxon>Meripilaceae</taxon>
        <taxon>Meripilus</taxon>
    </lineage>
</organism>
<gene>
    <name evidence="1" type="ORF">NLI96_g4448</name>
</gene>